<accession>A0A8H7U897</accession>
<evidence type="ECO:0000259" key="2">
    <source>
        <dbReference type="Pfam" id="PF21294"/>
    </source>
</evidence>
<comment type="caution">
    <text evidence="3">The sequence shown here is derived from an EMBL/GenBank/DDBJ whole genome shotgun (WGS) entry which is preliminary data.</text>
</comment>
<name>A0A8H7U897_MORIS</name>
<reference evidence="3" key="1">
    <citation type="submission" date="2020-12" db="EMBL/GenBank/DDBJ databases">
        <title>Metabolic potential, ecology and presence of endohyphal bacteria is reflected in genomic diversity of Mucoromycotina.</title>
        <authorList>
            <person name="Muszewska A."/>
            <person name="Okrasinska A."/>
            <person name="Steczkiewicz K."/>
            <person name="Drgas O."/>
            <person name="Orlowska M."/>
            <person name="Perlinska-Lenart U."/>
            <person name="Aleksandrzak-Piekarczyk T."/>
            <person name="Szatraj K."/>
            <person name="Zielenkiewicz U."/>
            <person name="Pilsyk S."/>
            <person name="Malc E."/>
            <person name="Mieczkowski P."/>
            <person name="Kruszewska J.S."/>
            <person name="Biernat P."/>
            <person name="Pawlowska J."/>
        </authorList>
    </citation>
    <scope>NUCLEOTIDE SEQUENCE</scope>
    <source>
        <strain evidence="3">WA0000067209</strain>
    </source>
</reference>
<dbReference type="Gene3D" id="2.60.120.200">
    <property type="match status" value="1"/>
</dbReference>
<evidence type="ECO:0000313" key="4">
    <source>
        <dbReference type="Proteomes" id="UP000654370"/>
    </source>
</evidence>
<keyword evidence="4" id="KW-1185">Reference proteome</keyword>
<proteinExistence type="predicted"/>
<dbReference type="OrthoDB" id="2395160at2759"/>
<feature type="chain" id="PRO_5034979810" description="Polysaccharide lyase 14 domain-containing protein" evidence="1">
    <location>
        <begin position="21"/>
        <end position="334"/>
    </location>
</feature>
<organism evidence="3 4">
    <name type="scientific">Mortierella isabellina</name>
    <name type="common">Filamentous fungus</name>
    <name type="synonym">Umbelopsis isabellina</name>
    <dbReference type="NCBI Taxonomy" id="91625"/>
    <lineage>
        <taxon>Eukaryota</taxon>
        <taxon>Fungi</taxon>
        <taxon>Fungi incertae sedis</taxon>
        <taxon>Mucoromycota</taxon>
        <taxon>Mucoromycotina</taxon>
        <taxon>Umbelopsidomycetes</taxon>
        <taxon>Umbelopsidales</taxon>
        <taxon>Umbelopsidaceae</taxon>
        <taxon>Umbelopsis</taxon>
    </lineage>
</organism>
<evidence type="ECO:0000256" key="1">
    <source>
        <dbReference type="SAM" id="SignalP"/>
    </source>
</evidence>
<keyword evidence="1" id="KW-0732">Signal</keyword>
<dbReference type="EMBL" id="JAEPQZ010000011">
    <property type="protein sequence ID" value="KAG2175596.1"/>
    <property type="molecule type" value="Genomic_DNA"/>
</dbReference>
<dbReference type="Proteomes" id="UP000654370">
    <property type="component" value="Unassembled WGS sequence"/>
</dbReference>
<feature type="domain" description="Polysaccharide lyase 14" evidence="2">
    <location>
        <begin position="84"/>
        <end position="298"/>
    </location>
</feature>
<dbReference type="InterPro" id="IPR048958">
    <property type="entry name" value="Polysacc_lyase_14"/>
</dbReference>
<dbReference type="PANTHER" id="PTHR40124">
    <property type="match status" value="1"/>
</dbReference>
<dbReference type="AlphaFoldDB" id="A0A8H7U897"/>
<gene>
    <name evidence="3" type="ORF">INT43_001243</name>
</gene>
<evidence type="ECO:0000313" key="3">
    <source>
        <dbReference type="EMBL" id="KAG2175596.1"/>
    </source>
</evidence>
<sequence length="334" mass="36348">MYWRTLVSITFLTLLKPAQSQVTGASLNLNNTWQASFPKSNLTATSASSKVASWGTPYTNFFGDANIAFIQDPYLNATSTNGTNSSEVLQVFYSKGSYTPKSSQATNASGSGGAEFYMRPFGEQFYDKALLTYSLAFDKNFSWVQGGKLPGLFAGPPGAGCSGGSQANGSNCFSMRLMWRAAGEGEAYAYIPRSSALCATPLVQCNDEYGASFSRGLIKFTPGVWTKMQMYIETGTPSQRNGVLKVWQDNALVINRNDIMYRTSNMVQLSSVYFSTFFGGSNANYSTPLDTHTYFKDISLSVGNPVELSIATLASPQSLLTFFLPCIIVAFFTF</sequence>
<dbReference type="PANTHER" id="PTHR40124:SF1">
    <property type="entry name" value="DISAGGREGATASE RELATED REPEAT PROTEIN"/>
    <property type="match status" value="1"/>
</dbReference>
<feature type="signal peptide" evidence="1">
    <location>
        <begin position="1"/>
        <end position="20"/>
    </location>
</feature>
<dbReference type="Pfam" id="PF21294">
    <property type="entry name" value="Polysacc_lyase_14"/>
    <property type="match status" value="1"/>
</dbReference>
<protein>
    <recommendedName>
        <fullName evidence="2">Polysaccharide lyase 14 domain-containing protein</fullName>
    </recommendedName>
</protein>